<dbReference type="Pfam" id="PF00072">
    <property type="entry name" value="Response_reg"/>
    <property type="match status" value="1"/>
</dbReference>
<dbReference type="GO" id="GO:0000160">
    <property type="term" value="P:phosphorelay signal transduction system"/>
    <property type="evidence" value="ECO:0007669"/>
    <property type="project" value="InterPro"/>
</dbReference>
<dbReference type="SMART" id="SM00448">
    <property type="entry name" value="REC"/>
    <property type="match status" value="1"/>
</dbReference>
<accession>A0A344TKB4</accession>
<organism evidence="3 4">
    <name type="scientific">Runella rosea</name>
    <dbReference type="NCBI Taxonomy" id="2259595"/>
    <lineage>
        <taxon>Bacteria</taxon>
        <taxon>Pseudomonadati</taxon>
        <taxon>Bacteroidota</taxon>
        <taxon>Cytophagia</taxon>
        <taxon>Cytophagales</taxon>
        <taxon>Spirosomataceae</taxon>
        <taxon>Runella</taxon>
    </lineage>
</organism>
<dbReference type="OrthoDB" id="9789181at2"/>
<dbReference type="CDD" id="cd00156">
    <property type="entry name" value="REC"/>
    <property type="match status" value="1"/>
</dbReference>
<dbReference type="InterPro" id="IPR011006">
    <property type="entry name" value="CheY-like_superfamily"/>
</dbReference>
<sequence>MSNKAFSSSNQKAVIIDDEIDTCLLLGMVLKRFGIVSLRAHTLAEGLQKATEEQPAIIFLDNNLPDGIGIEQIKEFRKKAPASKLVMITAMSGLRDRALLSGADGFVEKPLDMTKIEKIII</sequence>
<evidence type="ECO:0000313" key="4">
    <source>
        <dbReference type="Proteomes" id="UP000251993"/>
    </source>
</evidence>
<dbReference type="PANTHER" id="PTHR43228:SF1">
    <property type="entry name" value="TWO-COMPONENT RESPONSE REGULATOR ARR22"/>
    <property type="match status" value="1"/>
</dbReference>
<dbReference type="AlphaFoldDB" id="A0A344TKB4"/>
<dbReference type="EMBL" id="CP030850">
    <property type="protein sequence ID" value="AXE19085.1"/>
    <property type="molecule type" value="Genomic_DNA"/>
</dbReference>
<dbReference type="PANTHER" id="PTHR43228">
    <property type="entry name" value="TWO-COMPONENT RESPONSE REGULATOR"/>
    <property type="match status" value="1"/>
</dbReference>
<dbReference type="RefSeq" id="WP_114067865.1">
    <property type="nucleotide sequence ID" value="NZ_CP030850.1"/>
</dbReference>
<dbReference type="Proteomes" id="UP000251993">
    <property type="component" value="Chromosome"/>
</dbReference>
<dbReference type="InterPro" id="IPR052048">
    <property type="entry name" value="ST_Response_Regulator"/>
</dbReference>
<gene>
    <name evidence="3" type="ORF">DR864_15665</name>
</gene>
<keyword evidence="1" id="KW-0597">Phosphoprotein</keyword>
<dbReference type="KEGG" id="run:DR864_15665"/>
<name>A0A344TKB4_9BACT</name>
<keyword evidence="4" id="KW-1185">Reference proteome</keyword>
<dbReference type="Gene3D" id="3.40.50.2300">
    <property type="match status" value="1"/>
</dbReference>
<proteinExistence type="predicted"/>
<protein>
    <submittedName>
        <fullName evidence="3">Response regulator</fullName>
    </submittedName>
</protein>
<reference evidence="3 4" key="1">
    <citation type="submission" date="2018-07" db="EMBL/GenBank/DDBJ databases">
        <title>Genome sequencing of Runella.</title>
        <authorList>
            <person name="Baek M.-G."/>
            <person name="Yi H."/>
        </authorList>
    </citation>
    <scope>NUCLEOTIDE SEQUENCE [LARGE SCALE GENOMIC DNA]</scope>
    <source>
        <strain evidence="3 4">HYN0085</strain>
    </source>
</reference>
<evidence type="ECO:0000313" key="3">
    <source>
        <dbReference type="EMBL" id="AXE19085.1"/>
    </source>
</evidence>
<feature type="modified residue" description="4-aspartylphosphate" evidence="1">
    <location>
        <position position="61"/>
    </location>
</feature>
<dbReference type="SUPFAM" id="SSF52172">
    <property type="entry name" value="CheY-like"/>
    <property type="match status" value="1"/>
</dbReference>
<evidence type="ECO:0000256" key="1">
    <source>
        <dbReference type="PROSITE-ProRule" id="PRU00169"/>
    </source>
</evidence>
<evidence type="ECO:0000259" key="2">
    <source>
        <dbReference type="PROSITE" id="PS50110"/>
    </source>
</evidence>
<dbReference type="InterPro" id="IPR001789">
    <property type="entry name" value="Sig_transdc_resp-reg_receiver"/>
</dbReference>
<dbReference type="PROSITE" id="PS50110">
    <property type="entry name" value="RESPONSE_REGULATORY"/>
    <property type="match status" value="1"/>
</dbReference>
<feature type="domain" description="Response regulatory" evidence="2">
    <location>
        <begin position="12"/>
        <end position="121"/>
    </location>
</feature>